<keyword evidence="7 10" id="KW-1015">Disulfide bond</keyword>
<dbReference type="CDD" id="cd02510">
    <property type="entry name" value="pp-GalNAc-T"/>
    <property type="match status" value="1"/>
</dbReference>
<dbReference type="InterPro" id="IPR029044">
    <property type="entry name" value="Nucleotide-diphossugar_trans"/>
</dbReference>
<keyword evidence="10" id="KW-0808">Transferase</keyword>
<keyword evidence="10" id="KW-0430">Lectin</keyword>
<evidence type="ECO:0000256" key="8">
    <source>
        <dbReference type="ARBA" id="ARBA00023180"/>
    </source>
</evidence>
<comment type="cofactor">
    <cofactor evidence="10">
        <name>Mn(2+)</name>
        <dbReference type="ChEBI" id="CHEBI:29035"/>
    </cofactor>
</comment>
<dbReference type="SUPFAM" id="SSF50370">
    <property type="entry name" value="Ricin B-like lectins"/>
    <property type="match status" value="1"/>
</dbReference>
<keyword evidence="6" id="KW-0472">Membrane</keyword>
<evidence type="ECO:0000256" key="7">
    <source>
        <dbReference type="ARBA" id="ARBA00023157"/>
    </source>
</evidence>
<evidence type="ECO:0000256" key="3">
    <source>
        <dbReference type="ARBA" id="ARBA00022692"/>
    </source>
</evidence>
<accession>A0A1J1HUZ0</accession>
<dbReference type="Gene3D" id="2.80.10.50">
    <property type="match status" value="1"/>
</dbReference>
<dbReference type="OrthoDB" id="7785970at2759"/>
<dbReference type="GO" id="GO:0000139">
    <property type="term" value="C:Golgi membrane"/>
    <property type="evidence" value="ECO:0007669"/>
    <property type="project" value="UniProtKB-SubCell"/>
</dbReference>
<dbReference type="Pfam" id="PF00535">
    <property type="entry name" value="Glycos_transf_2"/>
    <property type="match status" value="1"/>
</dbReference>
<name>A0A1J1HUZ0_9DIPT</name>
<evidence type="ECO:0000313" key="12">
    <source>
        <dbReference type="EMBL" id="CRK91362.1"/>
    </source>
</evidence>
<comment type="subcellular location">
    <subcellularLocation>
        <location evidence="9">Endomembrane system</location>
        <topology evidence="9">Single-pass membrane protein</topology>
    </subcellularLocation>
    <subcellularLocation>
        <location evidence="10">Golgi apparatus membrane</location>
        <topology evidence="10">Single-pass type II membrane protein</topology>
    </subcellularLocation>
    <subcellularLocation>
        <location evidence="1">Membrane</location>
        <topology evidence="1">Single-pass type II membrane protein</topology>
    </subcellularLocation>
</comment>
<evidence type="ECO:0000256" key="9">
    <source>
        <dbReference type="ARBA" id="ARBA00037847"/>
    </source>
</evidence>
<organism evidence="12 13">
    <name type="scientific">Clunio marinus</name>
    <dbReference type="NCBI Taxonomy" id="568069"/>
    <lineage>
        <taxon>Eukaryota</taxon>
        <taxon>Metazoa</taxon>
        <taxon>Ecdysozoa</taxon>
        <taxon>Arthropoda</taxon>
        <taxon>Hexapoda</taxon>
        <taxon>Insecta</taxon>
        <taxon>Pterygota</taxon>
        <taxon>Neoptera</taxon>
        <taxon>Endopterygota</taxon>
        <taxon>Diptera</taxon>
        <taxon>Nematocera</taxon>
        <taxon>Chironomoidea</taxon>
        <taxon>Chironomidae</taxon>
        <taxon>Clunio</taxon>
    </lineage>
</organism>
<evidence type="ECO:0000256" key="4">
    <source>
        <dbReference type="ARBA" id="ARBA00022968"/>
    </source>
</evidence>
<dbReference type="InterPro" id="IPR001173">
    <property type="entry name" value="Glyco_trans_2-like"/>
</dbReference>
<dbReference type="InterPro" id="IPR035992">
    <property type="entry name" value="Ricin_B-like_lectins"/>
</dbReference>
<gene>
    <name evidence="12" type="ORF">CLUMA_CG005035</name>
</gene>
<sequence length="578" mass="67981">MLPRFRRVIIFPFIFFLFLTFCGVRISNDFKPHYGEPRRYAELKNYELKDWHDYEFKRHEATRVGEGENGTAVHLTDPKEIEANNEMFEIEGLNVIVSDKISVNRSLPDVRHEKCRTALYLKNLPKVSIVVIFHNEYPSIVKRTLHSIHRRTPAELLWEIILVNDASTKDELYEPLQSYVRNHFDGKVKILNLKERVGLIVARMEGAKLATADVLVFFDSHVEVNVNWLPPLIEPIAINPRACTTPIIDRFNAITFEHEVYDDFGVRGLIAWDFDYRTTYQSRFQPTKPKPTPIMLGCAFAINRQYFWDLGAYDDQLLIWNAENYELSFKLWLCGGELLECPCSRVAHVFRYHNIYRELEGVDFVARNFKRIAEVWMDDWKQYLYKTDEDRFNKVDPGDLTKQKMIRENLNCKPFDYFMHQIAPEILKLTPIPRPEDVGFGVLRAFVKSKSYCISDFNFRNSECNIGEKCDKSLIAPHTSQYFHVNRQGIVEHERTKTCFDKRSFTHLSDYKFQTNSWKYDFENQRVVHSNGMYCISINVDVMNINLIECNANDETQRWMLGYVNKTILGEDRNTVKG</sequence>
<proteinExistence type="inferred from homology"/>
<evidence type="ECO:0000259" key="11">
    <source>
        <dbReference type="Pfam" id="PF00535"/>
    </source>
</evidence>
<keyword evidence="8" id="KW-0325">Glycoprotein</keyword>
<dbReference type="EMBL" id="CVRI01000020">
    <property type="protein sequence ID" value="CRK91362.1"/>
    <property type="molecule type" value="Genomic_DNA"/>
</dbReference>
<comment type="similarity">
    <text evidence="2 10">Belongs to the glycosyltransferase 2 family. GalNAc-T subfamily.</text>
</comment>
<keyword evidence="3" id="KW-0812">Transmembrane</keyword>
<keyword evidence="5" id="KW-1133">Transmembrane helix</keyword>
<comment type="pathway">
    <text evidence="10">Protein modification; protein glycosylation.</text>
</comment>
<dbReference type="STRING" id="568069.A0A1J1HUZ0"/>
<keyword evidence="10" id="KW-0333">Golgi apparatus</keyword>
<dbReference type="GO" id="GO:0006493">
    <property type="term" value="P:protein O-linked glycosylation"/>
    <property type="evidence" value="ECO:0007669"/>
    <property type="project" value="TreeGrafter"/>
</dbReference>
<dbReference type="AlphaFoldDB" id="A0A1J1HUZ0"/>
<protein>
    <recommendedName>
        <fullName evidence="10">Polypeptide N-acetylgalactosaminyltransferase</fullName>
        <ecNumber evidence="10">2.4.1.-</ecNumber>
    </recommendedName>
    <alternativeName>
        <fullName evidence="10">Protein-UDP acetylgalactosaminyltransferase</fullName>
    </alternativeName>
</protein>
<evidence type="ECO:0000256" key="2">
    <source>
        <dbReference type="ARBA" id="ARBA00005680"/>
    </source>
</evidence>
<dbReference type="PANTHER" id="PTHR11675:SF134">
    <property type="entry name" value="N-ACETYLGALACTOSAMINYLTRANSFERASE 4-RELATED"/>
    <property type="match status" value="1"/>
</dbReference>
<keyword evidence="10" id="KW-0464">Manganese</keyword>
<evidence type="ECO:0000256" key="5">
    <source>
        <dbReference type="ARBA" id="ARBA00022989"/>
    </source>
</evidence>
<dbReference type="Gene3D" id="3.90.550.10">
    <property type="entry name" value="Spore Coat Polysaccharide Biosynthesis Protein SpsA, Chain A"/>
    <property type="match status" value="1"/>
</dbReference>
<keyword evidence="13" id="KW-1185">Reference proteome</keyword>
<dbReference type="GO" id="GO:0004653">
    <property type="term" value="F:polypeptide N-acetylgalactosaminyltransferase activity"/>
    <property type="evidence" value="ECO:0007669"/>
    <property type="project" value="TreeGrafter"/>
</dbReference>
<dbReference type="GO" id="GO:0030246">
    <property type="term" value="F:carbohydrate binding"/>
    <property type="evidence" value="ECO:0007669"/>
    <property type="project" value="UniProtKB-KW"/>
</dbReference>
<evidence type="ECO:0000313" key="13">
    <source>
        <dbReference type="Proteomes" id="UP000183832"/>
    </source>
</evidence>
<keyword evidence="4" id="KW-0735">Signal-anchor</keyword>
<evidence type="ECO:0000256" key="6">
    <source>
        <dbReference type="ARBA" id="ARBA00023136"/>
    </source>
</evidence>
<dbReference type="PANTHER" id="PTHR11675">
    <property type="entry name" value="N-ACETYLGALACTOSAMINYLTRANSFERASE"/>
    <property type="match status" value="1"/>
</dbReference>
<dbReference type="SUPFAM" id="SSF53448">
    <property type="entry name" value="Nucleotide-diphospho-sugar transferases"/>
    <property type="match status" value="1"/>
</dbReference>
<evidence type="ECO:0000256" key="10">
    <source>
        <dbReference type="RuleBase" id="RU361242"/>
    </source>
</evidence>
<keyword evidence="10" id="KW-0328">Glycosyltransferase</keyword>
<dbReference type="InterPro" id="IPR045885">
    <property type="entry name" value="GalNAc-T"/>
</dbReference>
<dbReference type="EC" id="2.4.1.-" evidence="10"/>
<evidence type="ECO:0000256" key="1">
    <source>
        <dbReference type="ARBA" id="ARBA00004606"/>
    </source>
</evidence>
<feature type="domain" description="Glycosyltransferase 2-like" evidence="11">
    <location>
        <begin position="128"/>
        <end position="310"/>
    </location>
</feature>
<dbReference type="Proteomes" id="UP000183832">
    <property type="component" value="Unassembled WGS sequence"/>
</dbReference>
<reference evidence="12 13" key="1">
    <citation type="submission" date="2015-04" db="EMBL/GenBank/DDBJ databases">
        <authorList>
            <person name="Syromyatnikov M.Y."/>
            <person name="Popov V.N."/>
        </authorList>
    </citation>
    <scope>NUCLEOTIDE SEQUENCE [LARGE SCALE GENOMIC DNA]</scope>
</reference>
<dbReference type="UniPathway" id="UPA00378"/>